<dbReference type="PANTHER" id="PTHR45528:SF1">
    <property type="entry name" value="SENSOR HISTIDINE KINASE CPXA"/>
    <property type="match status" value="1"/>
</dbReference>
<dbReference type="InterPro" id="IPR004358">
    <property type="entry name" value="Sig_transdc_His_kin-like_C"/>
</dbReference>
<dbReference type="EC" id="2.7.13.3" evidence="3"/>
<evidence type="ECO:0000256" key="5">
    <source>
        <dbReference type="ARBA" id="ARBA00022553"/>
    </source>
</evidence>
<dbReference type="InterPro" id="IPR036097">
    <property type="entry name" value="HisK_dim/P_sf"/>
</dbReference>
<evidence type="ECO:0000313" key="17">
    <source>
        <dbReference type="EMBL" id="TDW99454.1"/>
    </source>
</evidence>
<dbReference type="SMART" id="SM00387">
    <property type="entry name" value="HATPase_c"/>
    <property type="match status" value="1"/>
</dbReference>
<evidence type="ECO:0000256" key="10">
    <source>
        <dbReference type="ARBA" id="ARBA00022840"/>
    </source>
</evidence>
<keyword evidence="10" id="KW-0067">ATP-binding</keyword>
<comment type="catalytic activity">
    <reaction evidence="1">
        <text>ATP + protein L-histidine = ADP + protein N-phospho-L-histidine.</text>
        <dbReference type="EC" id="2.7.13.3"/>
    </reaction>
</comment>
<keyword evidence="6" id="KW-0808">Transferase</keyword>
<evidence type="ECO:0000256" key="14">
    <source>
        <dbReference type="SAM" id="Phobius"/>
    </source>
</evidence>
<dbReference type="PROSITE" id="PS50109">
    <property type="entry name" value="HIS_KIN"/>
    <property type="match status" value="1"/>
</dbReference>
<gene>
    <name evidence="17" type="ORF">EDB95_0464</name>
</gene>
<feature type="domain" description="HAMP" evidence="16">
    <location>
        <begin position="176"/>
        <end position="230"/>
    </location>
</feature>
<evidence type="ECO:0000256" key="4">
    <source>
        <dbReference type="ARBA" id="ARBA00022475"/>
    </source>
</evidence>
<keyword evidence="8" id="KW-0547">Nucleotide-binding</keyword>
<dbReference type="PROSITE" id="PS50885">
    <property type="entry name" value="HAMP"/>
    <property type="match status" value="1"/>
</dbReference>
<dbReference type="Pfam" id="PF02518">
    <property type="entry name" value="HATPase_c"/>
    <property type="match status" value="1"/>
</dbReference>
<evidence type="ECO:0000256" key="1">
    <source>
        <dbReference type="ARBA" id="ARBA00000085"/>
    </source>
</evidence>
<dbReference type="PRINTS" id="PR00344">
    <property type="entry name" value="BCTRLSENSOR"/>
</dbReference>
<evidence type="ECO:0000256" key="11">
    <source>
        <dbReference type="ARBA" id="ARBA00022989"/>
    </source>
</evidence>
<evidence type="ECO:0000256" key="7">
    <source>
        <dbReference type="ARBA" id="ARBA00022692"/>
    </source>
</evidence>
<dbReference type="SMART" id="SM00388">
    <property type="entry name" value="HisKA"/>
    <property type="match status" value="1"/>
</dbReference>
<dbReference type="InterPro" id="IPR036890">
    <property type="entry name" value="HATPase_C_sf"/>
</dbReference>
<dbReference type="InterPro" id="IPR003661">
    <property type="entry name" value="HisK_dim/P_dom"/>
</dbReference>
<dbReference type="GO" id="GO:0005886">
    <property type="term" value="C:plasma membrane"/>
    <property type="evidence" value="ECO:0007669"/>
    <property type="project" value="UniProtKB-SubCell"/>
</dbReference>
<dbReference type="InterPro" id="IPR005467">
    <property type="entry name" value="His_kinase_dom"/>
</dbReference>
<evidence type="ECO:0000256" key="13">
    <source>
        <dbReference type="ARBA" id="ARBA00023136"/>
    </source>
</evidence>
<dbReference type="CDD" id="cd00075">
    <property type="entry name" value="HATPase"/>
    <property type="match status" value="1"/>
</dbReference>
<dbReference type="GO" id="GO:0005524">
    <property type="term" value="F:ATP binding"/>
    <property type="evidence" value="ECO:0007669"/>
    <property type="project" value="UniProtKB-KW"/>
</dbReference>
<comment type="subcellular location">
    <subcellularLocation>
        <location evidence="2">Cell membrane</location>
        <topology evidence="2">Multi-pass membrane protein</topology>
    </subcellularLocation>
</comment>
<dbReference type="Gene3D" id="1.10.287.130">
    <property type="match status" value="1"/>
</dbReference>
<dbReference type="Proteomes" id="UP000294498">
    <property type="component" value="Unassembled WGS sequence"/>
</dbReference>
<dbReference type="RefSeq" id="WP_133990167.1">
    <property type="nucleotide sequence ID" value="NZ_SODV01000001.1"/>
</dbReference>
<protein>
    <recommendedName>
        <fullName evidence="3">histidine kinase</fullName>
        <ecNumber evidence="3">2.7.13.3</ecNumber>
    </recommendedName>
</protein>
<dbReference type="Gene3D" id="3.30.565.10">
    <property type="entry name" value="Histidine kinase-like ATPase, C-terminal domain"/>
    <property type="match status" value="1"/>
</dbReference>
<keyword evidence="18" id="KW-1185">Reference proteome</keyword>
<proteinExistence type="predicted"/>
<keyword evidence="12" id="KW-0902">Two-component regulatory system</keyword>
<evidence type="ECO:0000256" key="12">
    <source>
        <dbReference type="ARBA" id="ARBA00023012"/>
    </source>
</evidence>
<keyword evidence="9 17" id="KW-0418">Kinase</keyword>
<dbReference type="Pfam" id="PF00512">
    <property type="entry name" value="HisKA"/>
    <property type="match status" value="1"/>
</dbReference>
<accession>A0A4R8DPW9</accession>
<feature type="transmembrane region" description="Helical" evidence="14">
    <location>
        <begin position="7"/>
        <end position="29"/>
    </location>
</feature>
<keyword evidence="4" id="KW-1003">Cell membrane</keyword>
<evidence type="ECO:0000256" key="6">
    <source>
        <dbReference type="ARBA" id="ARBA00022679"/>
    </source>
</evidence>
<dbReference type="InterPro" id="IPR003660">
    <property type="entry name" value="HAMP_dom"/>
</dbReference>
<dbReference type="Gene3D" id="6.10.340.10">
    <property type="match status" value="1"/>
</dbReference>
<dbReference type="AlphaFoldDB" id="A0A4R8DPW9"/>
<dbReference type="PANTHER" id="PTHR45528">
    <property type="entry name" value="SENSOR HISTIDINE KINASE CPXA"/>
    <property type="match status" value="1"/>
</dbReference>
<feature type="transmembrane region" description="Helical" evidence="14">
    <location>
        <begin position="152"/>
        <end position="175"/>
    </location>
</feature>
<evidence type="ECO:0000259" key="15">
    <source>
        <dbReference type="PROSITE" id="PS50109"/>
    </source>
</evidence>
<dbReference type="SUPFAM" id="SSF47384">
    <property type="entry name" value="Homodimeric domain of signal transducing histidine kinase"/>
    <property type="match status" value="1"/>
</dbReference>
<organism evidence="17 18">
    <name type="scientific">Dinghuibacter silviterrae</name>
    <dbReference type="NCBI Taxonomy" id="1539049"/>
    <lineage>
        <taxon>Bacteria</taxon>
        <taxon>Pseudomonadati</taxon>
        <taxon>Bacteroidota</taxon>
        <taxon>Chitinophagia</taxon>
        <taxon>Chitinophagales</taxon>
        <taxon>Chitinophagaceae</taxon>
        <taxon>Dinghuibacter</taxon>
    </lineage>
</organism>
<sequence>MKIRDRLSLQFTLIFAVLLLLVLAAIYLLTAKYRAADFYTRLEDRAFITGQLFLAEDNLSEEKFRAVQQKYPQSLPGEFVRIYNDQNQAVFLKDPTQTWPPSVIEKVRSQGTFHYSQGAVRTAGIYYKDNSGNFVVLASAIDVYGDASMRQLFWSMFSVLIISIVIMYFLGSLFARIALFPITKVINEVKIIRSSSLNKRLAIKEGGKDEIDELAITFNNLLEHLEQSFDAQRSFVANASHELRTPLTSIVGNIEVTLGVEREKEEYKEVLTEVLVETEKLTDLVNDLFDLSHSNIDVNDFHDLRLDELLWQVKDEWSHLIPGSRIELHYHHLPDDPRRYTIPGNSHLLFVALGNILKNAVKFSDMKPVTCTMTVQDDKVIIAIEDRGIGIKPEDVPHIFEPFYRGTNAQNIDGLGIGLSLTDKILRLHGATVHVRSEWNEGTTFFIIFPV</sequence>
<evidence type="ECO:0000256" key="9">
    <source>
        <dbReference type="ARBA" id="ARBA00022777"/>
    </source>
</evidence>
<dbReference type="EMBL" id="SODV01000001">
    <property type="protein sequence ID" value="TDW99454.1"/>
    <property type="molecule type" value="Genomic_DNA"/>
</dbReference>
<dbReference type="CDD" id="cd06225">
    <property type="entry name" value="HAMP"/>
    <property type="match status" value="1"/>
</dbReference>
<dbReference type="CDD" id="cd00082">
    <property type="entry name" value="HisKA"/>
    <property type="match status" value="1"/>
</dbReference>
<dbReference type="InterPro" id="IPR050398">
    <property type="entry name" value="HssS/ArlS-like"/>
</dbReference>
<comment type="caution">
    <text evidence="17">The sequence shown here is derived from an EMBL/GenBank/DDBJ whole genome shotgun (WGS) entry which is preliminary data.</text>
</comment>
<dbReference type="FunFam" id="1.10.287.130:FF:000001">
    <property type="entry name" value="Two-component sensor histidine kinase"/>
    <property type="match status" value="1"/>
</dbReference>
<feature type="domain" description="Histidine kinase" evidence="15">
    <location>
        <begin position="238"/>
        <end position="451"/>
    </location>
</feature>
<keyword evidence="13 14" id="KW-0472">Membrane</keyword>
<dbReference type="OrthoDB" id="594725at2"/>
<keyword evidence="11 14" id="KW-1133">Transmembrane helix</keyword>
<evidence type="ECO:0000256" key="8">
    <source>
        <dbReference type="ARBA" id="ARBA00022741"/>
    </source>
</evidence>
<evidence type="ECO:0000259" key="16">
    <source>
        <dbReference type="PROSITE" id="PS50885"/>
    </source>
</evidence>
<evidence type="ECO:0000256" key="3">
    <source>
        <dbReference type="ARBA" id="ARBA00012438"/>
    </source>
</evidence>
<keyword evidence="5" id="KW-0597">Phosphoprotein</keyword>
<evidence type="ECO:0000313" key="18">
    <source>
        <dbReference type="Proteomes" id="UP000294498"/>
    </source>
</evidence>
<keyword evidence="7 14" id="KW-0812">Transmembrane</keyword>
<dbReference type="GO" id="GO:0000155">
    <property type="term" value="F:phosphorelay sensor kinase activity"/>
    <property type="evidence" value="ECO:0007669"/>
    <property type="project" value="InterPro"/>
</dbReference>
<dbReference type="InterPro" id="IPR003594">
    <property type="entry name" value="HATPase_dom"/>
</dbReference>
<name>A0A4R8DPW9_9BACT</name>
<dbReference type="SUPFAM" id="SSF55874">
    <property type="entry name" value="ATPase domain of HSP90 chaperone/DNA topoisomerase II/histidine kinase"/>
    <property type="match status" value="1"/>
</dbReference>
<reference evidence="17 18" key="1">
    <citation type="submission" date="2019-03" db="EMBL/GenBank/DDBJ databases">
        <title>Genomic Encyclopedia of Type Strains, Phase IV (KMG-IV): sequencing the most valuable type-strain genomes for metagenomic binning, comparative biology and taxonomic classification.</title>
        <authorList>
            <person name="Goeker M."/>
        </authorList>
    </citation>
    <scope>NUCLEOTIDE SEQUENCE [LARGE SCALE GENOMIC DNA]</scope>
    <source>
        <strain evidence="17 18">DSM 100059</strain>
    </source>
</reference>
<evidence type="ECO:0000256" key="2">
    <source>
        <dbReference type="ARBA" id="ARBA00004651"/>
    </source>
</evidence>